<evidence type="ECO:0000313" key="1">
    <source>
        <dbReference type="EMBL" id="AKP53735.1"/>
    </source>
</evidence>
<dbReference type="AlphaFoldDB" id="A0A0H4PL08"/>
<dbReference type="EMBL" id="CP012040">
    <property type="protein sequence ID" value="AKP53735.1"/>
    <property type="molecule type" value="Genomic_DNA"/>
</dbReference>
<dbReference type="PROSITE" id="PS51257">
    <property type="entry name" value="PROKAR_LIPOPROTEIN"/>
    <property type="match status" value="1"/>
</dbReference>
<reference evidence="1 2" key="1">
    <citation type="submission" date="2015-07" db="EMBL/GenBank/DDBJ databases">
        <authorList>
            <person name="Kim K.M."/>
        </authorList>
    </citation>
    <scope>NUCLEOTIDE SEQUENCE [LARGE SCALE GENOMIC DNA]</scope>
    <source>
        <strain evidence="1 2">KCTC 12363</strain>
    </source>
</reference>
<protein>
    <submittedName>
        <fullName evidence="1">Uncharacterized protein</fullName>
    </submittedName>
</protein>
<gene>
    <name evidence="1" type="ORF">CA2015_4392</name>
</gene>
<name>A0A0H4PL08_9BACT</name>
<dbReference type="STRING" id="320787.CA2015_4392"/>
<dbReference type="Proteomes" id="UP000036520">
    <property type="component" value="Chromosome"/>
</dbReference>
<dbReference type="KEGG" id="camu:CA2015_4392"/>
<dbReference type="OrthoDB" id="1013052at2"/>
<accession>A0A0H4PL08</accession>
<dbReference type="RefSeq" id="WP_048643803.1">
    <property type="nucleotide sequence ID" value="NZ_CP012040.1"/>
</dbReference>
<organism evidence="1 2">
    <name type="scientific">Cyclobacterium amurskyense</name>
    <dbReference type="NCBI Taxonomy" id="320787"/>
    <lineage>
        <taxon>Bacteria</taxon>
        <taxon>Pseudomonadati</taxon>
        <taxon>Bacteroidota</taxon>
        <taxon>Cytophagia</taxon>
        <taxon>Cytophagales</taxon>
        <taxon>Cyclobacteriaceae</taxon>
        <taxon>Cyclobacterium</taxon>
    </lineage>
</organism>
<keyword evidence="2" id="KW-1185">Reference proteome</keyword>
<evidence type="ECO:0000313" key="2">
    <source>
        <dbReference type="Proteomes" id="UP000036520"/>
    </source>
</evidence>
<proteinExistence type="predicted"/>
<sequence>MKHFGYLWAGILLLYSCNPSSSSSKDADNLDNAVDTVMIATGDDIINLKWGIYQSGISHDKKYLFISGGFPFIK</sequence>